<dbReference type="RefSeq" id="WP_143118221.1">
    <property type="nucleotide sequence ID" value="NZ_NPBS01001041.1"/>
</dbReference>
<name>A0A268QU00_SHOCL</name>
<proteinExistence type="predicted"/>
<reference evidence="1 2" key="1">
    <citation type="submission" date="2017-07" db="EMBL/GenBank/DDBJ databases">
        <title>Isolation and whole genome analysis of endospore-forming bacteria from heroin.</title>
        <authorList>
            <person name="Kalinowski J."/>
            <person name="Ahrens B."/>
            <person name="Al-Dilaimi A."/>
            <person name="Winkler A."/>
            <person name="Wibberg D."/>
            <person name="Schleenbecker U."/>
            <person name="Ruckert C."/>
            <person name="Wolfel R."/>
            <person name="Grass G."/>
        </authorList>
    </citation>
    <scope>NUCLEOTIDE SEQUENCE [LARGE SCALE GENOMIC DNA]</scope>
    <source>
        <strain evidence="1 2">7523-2</strain>
    </source>
</reference>
<comment type="caution">
    <text evidence="1">The sequence shown here is derived from an EMBL/GenBank/DDBJ whole genome shotgun (WGS) entry which is preliminary data.</text>
</comment>
<protein>
    <submittedName>
        <fullName evidence="1">Uncharacterized protein</fullName>
    </submittedName>
</protein>
<sequence>RQMFEMVKSMGLNHDSDIANSLVFNKNDQSQQEKQQNLKAALMKLVQGEGQETNSKIAQQAEQALTN</sequence>
<dbReference type="AlphaFoldDB" id="A0A268QU00"/>
<feature type="non-terminal residue" evidence="1">
    <location>
        <position position="67"/>
    </location>
</feature>
<accession>A0A268QU00</accession>
<evidence type="ECO:0000313" key="1">
    <source>
        <dbReference type="EMBL" id="PAF11563.1"/>
    </source>
</evidence>
<dbReference type="EMBL" id="NPBS01001041">
    <property type="protein sequence ID" value="PAF11563.1"/>
    <property type="molecule type" value="Genomic_DNA"/>
</dbReference>
<dbReference type="Proteomes" id="UP000216133">
    <property type="component" value="Unassembled WGS sequence"/>
</dbReference>
<gene>
    <name evidence="1" type="ORF">CHH61_26635</name>
</gene>
<feature type="non-terminal residue" evidence="1">
    <location>
        <position position="1"/>
    </location>
</feature>
<evidence type="ECO:0000313" key="2">
    <source>
        <dbReference type="Proteomes" id="UP000216133"/>
    </source>
</evidence>
<organism evidence="1 2">
    <name type="scientific">Shouchella clausii</name>
    <name type="common">Alkalihalobacillus clausii</name>
    <dbReference type="NCBI Taxonomy" id="79880"/>
    <lineage>
        <taxon>Bacteria</taxon>
        <taxon>Bacillati</taxon>
        <taxon>Bacillota</taxon>
        <taxon>Bacilli</taxon>
        <taxon>Bacillales</taxon>
        <taxon>Bacillaceae</taxon>
        <taxon>Shouchella</taxon>
    </lineage>
</organism>